<evidence type="ECO:0000313" key="3">
    <source>
        <dbReference type="Proteomes" id="UP000676565"/>
    </source>
</evidence>
<feature type="chain" id="PRO_5046385984" evidence="1">
    <location>
        <begin position="22"/>
        <end position="293"/>
    </location>
</feature>
<feature type="signal peptide" evidence="1">
    <location>
        <begin position="1"/>
        <end position="21"/>
    </location>
</feature>
<sequence length="293" mass="31530">MTRKLLVATVAALVLVAPVEAKRIARNFSPTEKLVRADAVVIGKVSAIEKELVNATPVPDAPDKLSYKVAVIKIESGLHGAANATHIKVGFLPPPPAAPAAAGAPPGRPIRGGLPPINLTEGQEGLFYLTKHHSGDFYTISPMMPPTDAKAEDYKAQVEQVKKGLAVLADPVKALKSEKADDRAFAAHVLVNKYRAYPEGGGEVEDAKVPAEESQLVLKAIAAGDWKPDPNAKDAINFYQAFGMLGLNDDQDGWKYPMVKPGEDFTDKTKEAFVKWLDGPGKSYQINKFVKKK</sequence>
<keyword evidence="3" id="KW-1185">Reference proteome</keyword>
<dbReference type="RefSeq" id="WP_210652374.1">
    <property type="nucleotide sequence ID" value="NZ_JAGKQQ010000001.1"/>
</dbReference>
<reference evidence="2 3" key="1">
    <citation type="submission" date="2021-04" db="EMBL/GenBank/DDBJ databases">
        <authorList>
            <person name="Ivanova A."/>
        </authorList>
    </citation>
    <scope>NUCLEOTIDE SEQUENCE [LARGE SCALE GENOMIC DNA]</scope>
    <source>
        <strain evidence="2 3">G18</strain>
    </source>
</reference>
<evidence type="ECO:0000256" key="1">
    <source>
        <dbReference type="SAM" id="SignalP"/>
    </source>
</evidence>
<evidence type="ECO:0000313" key="2">
    <source>
        <dbReference type="EMBL" id="MBP3954233.1"/>
    </source>
</evidence>
<keyword evidence="1" id="KW-0732">Signal</keyword>
<dbReference type="Proteomes" id="UP000676565">
    <property type="component" value="Unassembled WGS sequence"/>
</dbReference>
<gene>
    <name evidence="2" type="ORF">J8F10_02850</name>
</gene>
<accession>A0ABS5BKL6</accession>
<protein>
    <submittedName>
        <fullName evidence="2">Uncharacterized protein</fullName>
    </submittedName>
</protein>
<comment type="caution">
    <text evidence="2">The sequence shown here is derived from an EMBL/GenBank/DDBJ whole genome shotgun (WGS) entry which is preliminary data.</text>
</comment>
<name>A0ABS5BKL6_9BACT</name>
<proteinExistence type="predicted"/>
<dbReference type="EMBL" id="JAGKQQ010000001">
    <property type="protein sequence ID" value="MBP3954233.1"/>
    <property type="molecule type" value="Genomic_DNA"/>
</dbReference>
<organism evidence="2 3">
    <name type="scientific">Gemmata palustris</name>
    <dbReference type="NCBI Taxonomy" id="2822762"/>
    <lineage>
        <taxon>Bacteria</taxon>
        <taxon>Pseudomonadati</taxon>
        <taxon>Planctomycetota</taxon>
        <taxon>Planctomycetia</taxon>
        <taxon>Gemmatales</taxon>
        <taxon>Gemmataceae</taxon>
        <taxon>Gemmata</taxon>
    </lineage>
</organism>